<accession>S7T5V7</accession>
<protein>
    <submittedName>
        <fullName evidence="4">YHS domain-containing protein</fullName>
    </submittedName>
</protein>
<reference evidence="4 5" key="1">
    <citation type="journal article" date="2013" name="Genome Announc.">
        <title>Draft genome sequences for three mercury-methylating, sulfate-reducing bacteria.</title>
        <authorList>
            <person name="Brown S.D."/>
            <person name="Hurt R.A.Jr."/>
            <person name="Gilmour C.C."/>
            <person name="Elias D.A."/>
        </authorList>
    </citation>
    <scope>NUCLEOTIDE SEQUENCE [LARGE SCALE GENOMIC DNA]</scope>
    <source>
        <strain evidence="4 5">DSM 16529</strain>
    </source>
</reference>
<dbReference type="EMBL" id="ATHI01000027">
    <property type="protein sequence ID" value="EPR32427.1"/>
    <property type="molecule type" value="Genomic_DNA"/>
</dbReference>
<name>S7T5V7_9BACT</name>
<dbReference type="PATRIC" id="fig|1121439.3.peg.2141"/>
<organism evidence="4 5">
    <name type="scientific">Alkalidesulfovibrio alkalitolerans DSM 16529</name>
    <dbReference type="NCBI Taxonomy" id="1121439"/>
    <lineage>
        <taxon>Bacteria</taxon>
        <taxon>Pseudomonadati</taxon>
        <taxon>Thermodesulfobacteriota</taxon>
        <taxon>Desulfovibrionia</taxon>
        <taxon>Desulfovibrionales</taxon>
        <taxon>Desulfovibrionaceae</taxon>
        <taxon>Alkalidesulfovibrio</taxon>
    </lineage>
</organism>
<evidence type="ECO:0000256" key="1">
    <source>
        <dbReference type="SAM" id="MobiDB-lite"/>
    </source>
</evidence>
<dbReference type="Pfam" id="PF04945">
    <property type="entry name" value="YHS"/>
    <property type="match status" value="1"/>
</dbReference>
<dbReference type="SUPFAM" id="SSF47240">
    <property type="entry name" value="Ferritin-like"/>
    <property type="match status" value="1"/>
</dbReference>
<dbReference type="Gene3D" id="1.10.620.20">
    <property type="entry name" value="Ribonucleotide Reductase, subunit A"/>
    <property type="match status" value="1"/>
</dbReference>
<keyword evidence="5" id="KW-1185">Reference proteome</keyword>
<dbReference type="GO" id="GO:0016491">
    <property type="term" value="F:oxidoreductase activity"/>
    <property type="evidence" value="ECO:0007669"/>
    <property type="project" value="InterPro"/>
</dbReference>
<dbReference type="AlphaFoldDB" id="S7T5V7"/>
<dbReference type="RefSeq" id="WP_020887476.1">
    <property type="nucleotide sequence ID" value="NZ_ATHI01000027.1"/>
</dbReference>
<dbReference type="OrthoDB" id="9815497at2"/>
<comment type="caution">
    <text evidence="4">The sequence shown here is derived from an EMBL/GenBank/DDBJ whole genome shotgun (WGS) entry which is preliminary data.</text>
</comment>
<feature type="chain" id="PRO_5004557037" evidence="2">
    <location>
        <begin position="30"/>
        <end position="114"/>
    </location>
</feature>
<evidence type="ECO:0000313" key="5">
    <source>
        <dbReference type="Proteomes" id="UP000014975"/>
    </source>
</evidence>
<feature type="domain" description="YHS" evidence="3">
    <location>
        <begin position="71"/>
        <end position="100"/>
    </location>
</feature>
<dbReference type="STRING" id="1121439.dsat_0779"/>
<dbReference type="InterPro" id="IPR009078">
    <property type="entry name" value="Ferritin-like_SF"/>
</dbReference>
<sequence>MRTTSKALLPSVLVLGLALAAPALSPSHAAAQGHAGHGNGHQHHEAAKPDEARELKQTKCPVMGLTPSPDIYTDYQGKRIYFCCDYCPAEFAKDPERYLQKLKDEGVELEDAPN</sequence>
<gene>
    <name evidence="4" type="ORF">dsat_0779</name>
</gene>
<keyword evidence="2" id="KW-0732">Signal</keyword>
<feature type="region of interest" description="Disordered" evidence="1">
    <location>
        <begin position="26"/>
        <end position="61"/>
    </location>
</feature>
<feature type="signal peptide" evidence="2">
    <location>
        <begin position="1"/>
        <end position="29"/>
    </location>
</feature>
<dbReference type="eggNOG" id="COG3350">
    <property type="taxonomic scope" value="Bacteria"/>
</dbReference>
<dbReference type="InterPro" id="IPR012348">
    <property type="entry name" value="RNR-like"/>
</dbReference>
<evidence type="ECO:0000313" key="4">
    <source>
        <dbReference type="EMBL" id="EPR32427.1"/>
    </source>
</evidence>
<proteinExistence type="predicted"/>
<dbReference type="InterPro" id="IPR007029">
    <property type="entry name" value="YHS_dom"/>
</dbReference>
<dbReference type="Proteomes" id="UP000014975">
    <property type="component" value="Unassembled WGS sequence"/>
</dbReference>
<feature type="compositionally biased region" description="Basic and acidic residues" evidence="1">
    <location>
        <begin position="42"/>
        <end position="57"/>
    </location>
</feature>
<evidence type="ECO:0000256" key="2">
    <source>
        <dbReference type="SAM" id="SignalP"/>
    </source>
</evidence>
<evidence type="ECO:0000259" key="3">
    <source>
        <dbReference type="Pfam" id="PF04945"/>
    </source>
</evidence>